<evidence type="ECO:0000313" key="3">
    <source>
        <dbReference type="Proteomes" id="UP000238205"/>
    </source>
</evidence>
<comment type="caution">
    <text evidence="2">The sequence shown here is derived from an EMBL/GenBank/DDBJ whole genome shotgun (WGS) entry which is preliminary data.</text>
</comment>
<dbReference type="Proteomes" id="UP000238205">
    <property type="component" value="Unassembled WGS sequence"/>
</dbReference>
<accession>A0A2T0VT10</accession>
<dbReference type="InterPro" id="IPR029010">
    <property type="entry name" value="ThuA-like"/>
</dbReference>
<proteinExistence type="predicted"/>
<dbReference type="InterPro" id="IPR029062">
    <property type="entry name" value="Class_I_gatase-like"/>
</dbReference>
<dbReference type="RefSeq" id="WP_106196438.1">
    <property type="nucleotide sequence ID" value="NZ_PVTO01000052.1"/>
</dbReference>
<sequence length="211" mass="24088">MRIIAVLGDYYHEEAPLREALSQVMNKLQGVELIYSIRKDLKTHLKTNPELVILGSENRIDPTVEEPNEWMRDLDEISIIEYVENGGSWLAWHSGLASYENNASYTDMIGGHFKHHPEKHVTVRYQYRENHDLGKGEDGFSITDEHYFIEQSEGVSVFLESISEHGESVAGWSKRYGKGKVCAFIPAHNREGLLDASVQDGLRNVIEWLSD</sequence>
<gene>
    <name evidence="2" type="ORF">CLV38_15229</name>
</gene>
<dbReference type="SUPFAM" id="SSF52317">
    <property type="entry name" value="Class I glutamine amidotransferase-like"/>
    <property type="match status" value="1"/>
</dbReference>
<protein>
    <submittedName>
        <fullName evidence="2">Trehalose utilization protein</fullName>
    </submittedName>
</protein>
<evidence type="ECO:0000259" key="1">
    <source>
        <dbReference type="Pfam" id="PF06283"/>
    </source>
</evidence>
<evidence type="ECO:0000313" key="2">
    <source>
        <dbReference type="EMBL" id="PRY73822.1"/>
    </source>
</evidence>
<dbReference type="OrthoDB" id="9812305at2"/>
<dbReference type="EMBL" id="PVTO01000052">
    <property type="protein sequence ID" value="PRY73822.1"/>
    <property type="molecule type" value="Genomic_DNA"/>
</dbReference>
<dbReference type="AlphaFoldDB" id="A0A2T0VT10"/>
<dbReference type="Pfam" id="PF06283">
    <property type="entry name" value="ThuA"/>
    <property type="match status" value="1"/>
</dbReference>
<reference evidence="2 3" key="1">
    <citation type="submission" date="2018-03" db="EMBL/GenBank/DDBJ databases">
        <title>Genomic Encyclopedia of Archaeal and Bacterial Type Strains, Phase II (KMG-II): from individual species to whole genera.</title>
        <authorList>
            <person name="Goeker M."/>
        </authorList>
    </citation>
    <scope>NUCLEOTIDE SEQUENCE [LARGE SCALE GENOMIC DNA]</scope>
    <source>
        <strain evidence="2 3">DSM 13175</strain>
    </source>
</reference>
<feature type="domain" description="ThuA-like" evidence="1">
    <location>
        <begin position="72"/>
        <end position="208"/>
    </location>
</feature>
<dbReference type="Gene3D" id="3.40.50.880">
    <property type="match status" value="1"/>
</dbReference>
<keyword evidence="3" id="KW-1185">Reference proteome</keyword>
<name>A0A2T0VT10_9LACT</name>
<organism evidence="2 3">
    <name type="scientific">Alkalibacterium olivapovliticus</name>
    <dbReference type="NCBI Taxonomy" id="99907"/>
    <lineage>
        <taxon>Bacteria</taxon>
        <taxon>Bacillati</taxon>
        <taxon>Bacillota</taxon>
        <taxon>Bacilli</taxon>
        <taxon>Lactobacillales</taxon>
        <taxon>Carnobacteriaceae</taxon>
        <taxon>Alkalibacterium</taxon>
    </lineage>
</organism>